<dbReference type="PANTHER" id="PTHR34311">
    <property type="entry name" value="PROTEIN CBG21698-RELATED"/>
    <property type="match status" value="1"/>
</dbReference>
<proteinExistence type="predicted"/>
<sequence length="230" mass="25497">MKTILFFLALVEVLNASLIIDIIKHLKPELLTTYFPIGKAAASNCVDAVFNHCQYNFNSALGINTALNWRNGSSLQYQVDKVSQKSLPSFVSVCAANTKFFQCLGTSFYSCVDPFALMKRPYADYSQVLQYSSIWNHLFFTCNSGFEIITDFQTYNSIVAVGKTQGVKNCTNNFQSSMGSNPNGLCSNGNTFIQCLKTQYDVVSKQAGWAICEDARVGFASSCPNLRCYV</sequence>
<feature type="chain" id="PRO_5005327538" evidence="1">
    <location>
        <begin position="17"/>
        <end position="230"/>
    </location>
</feature>
<dbReference type="Proteomes" id="UP000035681">
    <property type="component" value="Unplaced"/>
</dbReference>
<evidence type="ECO:0000313" key="3">
    <source>
        <dbReference type="WBParaSite" id="SSTP_0000332500.1"/>
    </source>
</evidence>
<reference evidence="3" key="1">
    <citation type="submission" date="2015-08" db="UniProtKB">
        <authorList>
            <consortium name="WormBaseParasite"/>
        </authorList>
    </citation>
    <scope>IDENTIFICATION</scope>
</reference>
<keyword evidence="2" id="KW-1185">Reference proteome</keyword>
<dbReference type="WBParaSite" id="SSTP_0000332500.1">
    <property type="protein sequence ID" value="SSTP_0000332500.1"/>
    <property type="gene ID" value="SSTP_0000332500"/>
</dbReference>
<keyword evidence="1" id="KW-0732">Signal</keyword>
<organism evidence="3">
    <name type="scientific">Strongyloides stercoralis</name>
    <name type="common">Threadworm</name>
    <dbReference type="NCBI Taxonomy" id="6248"/>
    <lineage>
        <taxon>Eukaryota</taxon>
        <taxon>Metazoa</taxon>
        <taxon>Ecdysozoa</taxon>
        <taxon>Nematoda</taxon>
        <taxon>Chromadorea</taxon>
        <taxon>Rhabditida</taxon>
        <taxon>Tylenchina</taxon>
        <taxon>Panagrolaimomorpha</taxon>
        <taxon>Strongyloidoidea</taxon>
        <taxon>Strongyloididae</taxon>
        <taxon>Strongyloides</taxon>
    </lineage>
</organism>
<evidence type="ECO:0000256" key="1">
    <source>
        <dbReference type="SAM" id="SignalP"/>
    </source>
</evidence>
<evidence type="ECO:0000313" key="2">
    <source>
        <dbReference type="Proteomes" id="UP000035681"/>
    </source>
</evidence>
<dbReference type="WBParaSite" id="TCONS_00010000.p1">
    <property type="protein sequence ID" value="TCONS_00010000.p1"/>
    <property type="gene ID" value="XLOC_007697"/>
</dbReference>
<accession>A0A0K0E1F7</accession>
<protein>
    <submittedName>
        <fullName evidence="3">S1 glycoprotein</fullName>
    </submittedName>
</protein>
<name>A0A0K0E1F7_STRER</name>
<dbReference type="AlphaFoldDB" id="A0A0K0E1F7"/>
<dbReference type="STRING" id="6248.A0A0K0E1F7"/>
<feature type="signal peptide" evidence="1">
    <location>
        <begin position="1"/>
        <end position="16"/>
    </location>
</feature>